<gene>
    <name evidence="3" type="ORF">M231_06045</name>
</gene>
<feature type="transmembrane region" description="Helical" evidence="1">
    <location>
        <begin position="333"/>
        <end position="354"/>
    </location>
</feature>
<dbReference type="VEuPathDB" id="FungiDB:TREMEDRAFT_59291"/>
<dbReference type="AlphaFoldDB" id="A0A4Q1BCT4"/>
<reference evidence="3 4" key="1">
    <citation type="submission" date="2016-06" db="EMBL/GenBank/DDBJ databases">
        <title>Evolution of pathogenesis and genome organization in the Tremellales.</title>
        <authorList>
            <person name="Cuomo C."/>
            <person name="Litvintseva A."/>
            <person name="Heitman J."/>
            <person name="Chen Y."/>
            <person name="Sun S."/>
            <person name="Springer D."/>
            <person name="Dromer F."/>
            <person name="Young S."/>
            <person name="Zeng Q."/>
            <person name="Chapman S."/>
            <person name="Gujja S."/>
            <person name="Saif S."/>
            <person name="Birren B."/>
        </authorList>
    </citation>
    <scope>NUCLEOTIDE SEQUENCE [LARGE SCALE GENOMIC DNA]</scope>
    <source>
        <strain evidence="3 4">ATCC 28783</strain>
    </source>
</reference>
<dbReference type="PROSITE" id="PS51762">
    <property type="entry name" value="GH16_2"/>
    <property type="match status" value="1"/>
</dbReference>
<dbReference type="SUPFAM" id="SSF49899">
    <property type="entry name" value="Concanavalin A-like lectins/glucanases"/>
    <property type="match status" value="1"/>
</dbReference>
<keyword evidence="1" id="KW-1133">Transmembrane helix</keyword>
<dbReference type="InterPro" id="IPR013320">
    <property type="entry name" value="ConA-like_dom_sf"/>
</dbReference>
<dbReference type="STRING" id="5217.A0A4Q1BCT4"/>
<dbReference type="InterPro" id="IPR050546">
    <property type="entry name" value="Glycosyl_Hydrlase_16"/>
</dbReference>
<proteinExistence type="predicted"/>
<evidence type="ECO:0000313" key="4">
    <source>
        <dbReference type="Proteomes" id="UP000289152"/>
    </source>
</evidence>
<evidence type="ECO:0000259" key="2">
    <source>
        <dbReference type="PROSITE" id="PS51762"/>
    </source>
</evidence>
<dbReference type="FunFam" id="2.60.120.200:FF:000179">
    <property type="entry name" value="Unplaced genomic scaffold supercont1.19, whole genome shotgun sequence"/>
    <property type="match status" value="1"/>
</dbReference>
<evidence type="ECO:0000313" key="3">
    <source>
        <dbReference type="EMBL" id="RXK36658.1"/>
    </source>
</evidence>
<dbReference type="PANTHER" id="PTHR10963">
    <property type="entry name" value="GLYCOSYL HYDROLASE-RELATED"/>
    <property type="match status" value="1"/>
</dbReference>
<dbReference type="Proteomes" id="UP000289152">
    <property type="component" value="Unassembled WGS sequence"/>
</dbReference>
<dbReference type="Pfam" id="PF26113">
    <property type="entry name" value="GH16_XgeA"/>
    <property type="match status" value="1"/>
</dbReference>
<dbReference type="InterPro" id="IPR000757">
    <property type="entry name" value="Beta-glucanase-like"/>
</dbReference>
<keyword evidence="1" id="KW-0812">Transmembrane</keyword>
<dbReference type="CDD" id="cd02181">
    <property type="entry name" value="GH16_fungal_Lam16A_glucanase"/>
    <property type="match status" value="1"/>
</dbReference>
<feature type="domain" description="GH16" evidence="2">
    <location>
        <begin position="22"/>
        <end position="303"/>
    </location>
</feature>
<dbReference type="Gene3D" id="2.60.120.200">
    <property type="match status" value="1"/>
</dbReference>
<sequence length="355" mass="38458">MEERNQLSWQKAVEYSGYNFFSDWDFFTGQDPSHGLVNYTDATTAFDDGLAFWTNTGVPGIQVDHWTKLPSGTPRNSVRMNTRDIFSGGLFIIDLQVMPFGCGVWPAFWTLGYEGSWPDNGEIDILEGIMSNNNNQMTIHTTAGCQLDQSPGLFTGTVGNTNCDSSSGGTGCSIISDSTSSYGQPFNNDGGGVFAMKWDGSGISIWNWNRWDIPQDITNQNPDPTTWGLPAAEFSGNSCDMGRYFQAQVLILNIDLCGDWAGGVYSTYSYCPGTCADFIAKPSNLDTAVMLINYIRVYQQGATSPVSAQADKTNNLTGAGGAVAGPSSAHPSFHFSFIPLIIASFSFLLSMAFLA</sequence>
<dbReference type="GO" id="GO:0009251">
    <property type="term" value="P:glucan catabolic process"/>
    <property type="evidence" value="ECO:0007669"/>
    <property type="project" value="TreeGrafter"/>
</dbReference>
<dbReference type="InParanoid" id="A0A4Q1BCT4"/>
<comment type="caution">
    <text evidence="3">The sequence shown here is derived from an EMBL/GenBank/DDBJ whole genome shotgun (WGS) entry which is preliminary data.</text>
</comment>
<keyword evidence="1" id="KW-0472">Membrane</keyword>
<dbReference type="GO" id="GO:0004553">
    <property type="term" value="F:hydrolase activity, hydrolyzing O-glycosyl compounds"/>
    <property type="evidence" value="ECO:0007669"/>
    <property type="project" value="InterPro"/>
</dbReference>
<dbReference type="EMBL" id="SDIL01000090">
    <property type="protein sequence ID" value="RXK36658.1"/>
    <property type="molecule type" value="Genomic_DNA"/>
</dbReference>
<dbReference type="OrthoDB" id="192832at2759"/>
<organism evidence="3 4">
    <name type="scientific">Tremella mesenterica</name>
    <name type="common">Jelly fungus</name>
    <dbReference type="NCBI Taxonomy" id="5217"/>
    <lineage>
        <taxon>Eukaryota</taxon>
        <taxon>Fungi</taxon>
        <taxon>Dikarya</taxon>
        <taxon>Basidiomycota</taxon>
        <taxon>Agaricomycotina</taxon>
        <taxon>Tremellomycetes</taxon>
        <taxon>Tremellales</taxon>
        <taxon>Tremellaceae</taxon>
        <taxon>Tremella</taxon>
    </lineage>
</organism>
<evidence type="ECO:0000256" key="1">
    <source>
        <dbReference type="SAM" id="Phobius"/>
    </source>
</evidence>
<name>A0A4Q1BCT4_TREME</name>
<protein>
    <recommendedName>
        <fullName evidence="2">GH16 domain-containing protein</fullName>
    </recommendedName>
</protein>
<accession>A0A4Q1BCT4</accession>
<keyword evidence="4" id="KW-1185">Reference proteome</keyword>
<dbReference type="PANTHER" id="PTHR10963:SF24">
    <property type="entry name" value="GLYCOSIDASE C21B10.07-RELATED"/>
    <property type="match status" value="1"/>
</dbReference>